<dbReference type="AlphaFoldDB" id="A0AA95NH66"/>
<dbReference type="KEGG" id="pais:PFX98_01145"/>
<dbReference type="RefSeq" id="WP_285233332.1">
    <property type="nucleotide sequence ID" value="NZ_CP116346.1"/>
</dbReference>
<accession>A0AA95NH66</accession>
<feature type="region of interest" description="Disordered" evidence="1">
    <location>
        <begin position="224"/>
        <end position="246"/>
    </location>
</feature>
<evidence type="ECO:0000313" key="4">
    <source>
        <dbReference type="Proteomes" id="UP001177769"/>
    </source>
</evidence>
<keyword evidence="4" id="KW-1185">Reference proteome</keyword>
<dbReference type="EMBL" id="CP116346">
    <property type="protein sequence ID" value="WIT12239.1"/>
    <property type="molecule type" value="Genomic_DNA"/>
</dbReference>
<evidence type="ECO:0000256" key="2">
    <source>
        <dbReference type="SAM" id="Phobius"/>
    </source>
</evidence>
<gene>
    <name evidence="3" type="ORF">PFX98_01145</name>
</gene>
<keyword evidence="2" id="KW-0472">Membrane</keyword>
<evidence type="ECO:0000256" key="1">
    <source>
        <dbReference type="SAM" id="MobiDB-lite"/>
    </source>
</evidence>
<feature type="region of interest" description="Disordered" evidence="1">
    <location>
        <begin position="269"/>
        <end position="299"/>
    </location>
</feature>
<keyword evidence="2" id="KW-1133">Transmembrane helix</keyword>
<evidence type="ECO:0000313" key="3">
    <source>
        <dbReference type="EMBL" id="WIT12239.1"/>
    </source>
</evidence>
<organism evidence="3 4">
    <name type="scientific">Paucibacter sediminis</name>
    <dbReference type="NCBI Taxonomy" id="3019553"/>
    <lineage>
        <taxon>Bacteria</taxon>
        <taxon>Pseudomonadati</taxon>
        <taxon>Pseudomonadota</taxon>
        <taxon>Betaproteobacteria</taxon>
        <taxon>Burkholderiales</taxon>
        <taxon>Sphaerotilaceae</taxon>
        <taxon>Roseateles</taxon>
    </lineage>
</organism>
<keyword evidence="2" id="KW-0812">Transmembrane</keyword>
<protein>
    <recommendedName>
        <fullName evidence="5">SPOR domain-containing protein</fullName>
    </recommendedName>
</protein>
<proteinExistence type="predicted"/>
<reference evidence="3" key="1">
    <citation type="submission" date="2023-01" db="EMBL/GenBank/DDBJ databases">
        <title>Whole genome sequence of Paucibacter sp. S2-9 isolated from pond sediment.</title>
        <authorList>
            <person name="Jung J.Y."/>
        </authorList>
    </citation>
    <scope>NUCLEOTIDE SEQUENCE</scope>
    <source>
        <strain evidence="3">S2-9</strain>
    </source>
</reference>
<feature type="compositionally biased region" description="Low complexity" evidence="1">
    <location>
        <begin position="269"/>
        <end position="293"/>
    </location>
</feature>
<feature type="region of interest" description="Disordered" evidence="1">
    <location>
        <begin position="314"/>
        <end position="393"/>
    </location>
</feature>
<dbReference type="Proteomes" id="UP001177769">
    <property type="component" value="Chromosome"/>
</dbReference>
<sequence>MERLVEQLVAWHNRHPLALRITPGDVHTLGVVALPFMRGSRPAEASEPTLTDEVSEEEALTRAADAASRATAAFAAPQPWWKALDPRQLFASPTRGLLGELPWPVFSERFIPGLRSAQVAQFALAHGYTAQPGEADWPQRIVAIDESLVARASQGAWPMELYLASAGIDVGDARTRVLIGQGDGSELLMLGRRCLDKRRVAALGLLLAALLALPAWLLWPSAGPQQEAPPSAASAPSPAASPASAINAGSSAASAPASAAAEPVAAPASQPSMPAATAASVPASSPASASIPASAPPPAAVGVTAAELPNELAPAGTIPSIRPNMVSTPRTRKAAAEAASQAASQPPRPAMAAAASAPAPKPAPAKKPEPAPAASAAGTLSGEAPSEAAKTATARLAARSQSVVALVGPSLASKSDAEAMLTRMRAMVAQTVGDRSRLQAEVMQTPEGWRATIWPFATREEAQLINATLIARGMKTRAVDF</sequence>
<feature type="transmembrane region" description="Helical" evidence="2">
    <location>
        <begin position="200"/>
        <end position="219"/>
    </location>
</feature>
<evidence type="ECO:0008006" key="5">
    <source>
        <dbReference type="Google" id="ProtNLM"/>
    </source>
</evidence>
<name>A0AA95NH66_9BURK</name>
<feature type="compositionally biased region" description="Low complexity" evidence="1">
    <location>
        <begin position="336"/>
        <end position="358"/>
    </location>
</feature>